<dbReference type="GO" id="GO:0003676">
    <property type="term" value="F:nucleic acid binding"/>
    <property type="evidence" value="ECO:0007669"/>
    <property type="project" value="InterPro"/>
</dbReference>
<sequence>MGALLSLLDLAKYGFLEQFSSDNRCFAYRRRCSIYVLMPYAARPSPEWPRPPSVLPHSLLEHPPNGARVAVAGLVLVRQRPGTANGVIFITLEDEFGVSNVIVWRKVYEQFRRAVIAGRLLKVTGKIQREGGVCHIIAEQIEDLSPMLDSLLQPDPARYADGP</sequence>
<gene>
    <name evidence="2" type="ORF">AIOL_002570</name>
</gene>
<dbReference type="CDD" id="cd04485">
    <property type="entry name" value="DnaE_OBF"/>
    <property type="match status" value="1"/>
</dbReference>
<accession>A0A0J9E4A6</accession>
<dbReference type="Proteomes" id="UP000037178">
    <property type="component" value="Unassembled WGS sequence"/>
</dbReference>
<dbReference type="PATRIC" id="fig|1675527.3.peg.2694"/>
<dbReference type="GO" id="GO:0003887">
    <property type="term" value="F:DNA-directed DNA polymerase activity"/>
    <property type="evidence" value="ECO:0007669"/>
    <property type="project" value="UniProtKB-EC"/>
</dbReference>
<evidence type="ECO:0000313" key="2">
    <source>
        <dbReference type="EMBL" id="KMW57605.1"/>
    </source>
</evidence>
<dbReference type="EC" id="2.7.7.7" evidence="2"/>
<evidence type="ECO:0000259" key="1">
    <source>
        <dbReference type="Pfam" id="PF01336"/>
    </source>
</evidence>
<proteinExistence type="predicted"/>
<keyword evidence="3" id="KW-1185">Reference proteome</keyword>
<dbReference type="EMBL" id="LFTY01000002">
    <property type="protein sequence ID" value="KMW57605.1"/>
    <property type="molecule type" value="Genomic_DNA"/>
</dbReference>
<keyword evidence="2" id="KW-0548">Nucleotidyltransferase</keyword>
<dbReference type="Pfam" id="PF01336">
    <property type="entry name" value="tRNA_anti-codon"/>
    <property type="match status" value="1"/>
</dbReference>
<dbReference type="AlphaFoldDB" id="A0A0J9E4A6"/>
<dbReference type="STRING" id="1675527.AIOL_002570"/>
<protein>
    <submittedName>
        <fullName evidence="2">DNA polymerase III alpha subunit</fullName>
        <ecNumber evidence="2">2.7.7.7</ecNumber>
    </submittedName>
</protein>
<organism evidence="2 3">
    <name type="scientific">Candidatus Rhodobacter oscarellae</name>
    <dbReference type="NCBI Taxonomy" id="1675527"/>
    <lineage>
        <taxon>Bacteria</taxon>
        <taxon>Pseudomonadati</taxon>
        <taxon>Pseudomonadota</taxon>
        <taxon>Alphaproteobacteria</taxon>
        <taxon>Rhodobacterales</taxon>
        <taxon>Rhodobacter group</taxon>
        <taxon>Rhodobacter</taxon>
    </lineage>
</organism>
<keyword evidence="2" id="KW-0808">Transferase</keyword>
<comment type="caution">
    <text evidence="2">The sequence shown here is derived from an EMBL/GenBank/DDBJ whole genome shotgun (WGS) entry which is preliminary data.</text>
</comment>
<reference evidence="2 3" key="1">
    <citation type="submission" date="2015-06" db="EMBL/GenBank/DDBJ databases">
        <title>Draft genome sequence of an Alphaproteobacteria species associated to the Mediterranean sponge Oscarella lobularis.</title>
        <authorList>
            <person name="Jourda C."/>
            <person name="Santini S."/>
            <person name="Claverie J.-M."/>
        </authorList>
    </citation>
    <scope>NUCLEOTIDE SEQUENCE [LARGE SCALE GENOMIC DNA]</scope>
    <source>
        <strain evidence="2">IGS</strain>
    </source>
</reference>
<feature type="domain" description="OB" evidence="1">
    <location>
        <begin position="69"/>
        <end position="144"/>
    </location>
</feature>
<dbReference type="InterPro" id="IPR004365">
    <property type="entry name" value="NA-bd_OB_tRNA"/>
</dbReference>
<evidence type="ECO:0000313" key="3">
    <source>
        <dbReference type="Proteomes" id="UP000037178"/>
    </source>
</evidence>
<name>A0A0J9E4A6_9RHOB</name>